<gene>
    <name evidence="1" type="ORF">BS47DRAFT_1389565</name>
</gene>
<dbReference type="OrthoDB" id="408631at2759"/>
<keyword evidence="2" id="KW-1185">Reference proteome</keyword>
<proteinExistence type="predicted"/>
<dbReference type="EMBL" id="MU128929">
    <property type="protein sequence ID" value="KAF9517853.1"/>
    <property type="molecule type" value="Genomic_DNA"/>
</dbReference>
<evidence type="ECO:0000313" key="2">
    <source>
        <dbReference type="Proteomes" id="UP000886523"/>
    </source>
</evidence>
<dbReference type="Proteomes" id="UP000886523">
    <property type="component" value="Unassembled WGS sequence"/>
</dbReference>
<name>A0A9P6E0I1_9AGAM</name>
<sequence length="179" mass="19306">MPSAASCGFLKEMLCIPVLIRFRLEVFVGSYRPSYNMSQKHLVISSAVHVAIDNTNGAMHQSERTIWGSWGSLVEGSATGAGMDRGSFALASGLIMVTVNIASDYPFHCLSHCRFRTIVEESFGPNRTQILLAQCPSVSSAVTSHEFFFCTLIMIPSSPHPRCSLGGGHWGAVLGVSPL</sequence>
<organism evidence="1 2">
    <name type="scientific">Hydnum rufescens UP504</name>
    <dbReference type="NCBI Taxonomy" id="1448309"/>
    <lineage>
        <taxon>Eukaryota</taxon>
        <taxon>Fungi</taxon>
        <taxon>Dikarya</taxon>
        <taxon>Basidiomycota</taxon>
        <taxon>Agaricomycotina</taxon>
        <taxon>Agaricomycetes</taxon>
        <taxon>Cantharellales</taxon>
        <taxon>Hydnaceae</taxon>
        <taxon>Hydnum</taxon>
    </lineage>
</organism>
<reference evidence="1" key="1">
    <citation type="journal article" date="2020" name="Nat. Commun.">
        <title>Large-scale genome sequencing of mycorrhizal fungi provides insights into the early evolution of symbiotic traits.</title>
        <authorList>
            <person name="Miyauchi S."/>
            <person name="Kiss E."/>
            <person name="Kuo A."/>
            <person name="Drula E."/>
            <person name="Kohler A."/>
            <person name="Sanchez-Garcia M."/>
            <person name="Morin E."/>
            <person name="Andreopoulos B."/>
            <person name="Barry K.W."/>
            <person name="Bonito G."/>
            <person name="Buee M."/>
            <person name="Carver A."/>
            <person name="Chen C."/>
            <person name="Cichocki N."/>
            <person name="Clum A."/>
            <person name="Culley D."/>
            <person name="Crous P.W."/>
            <person name="Fauchery L."/>
            <person name="Girlanda M."/>
            <person name="Hayes R.D."/>
            <person name="Keri Z."/>
            <person name="LaButti K."/>
            <person name="Lipzen A."/>
            <person name="Lombard V."/>
            <person name="Magnuson J."/>
            <person name="Maillard F."/>
            <person name="Murat C."/>
            <person name="Nolan M."/>
            <person name="Ohm R.A."/>
            <person name="Pangilinan J."/>
            <person name="Pereira M.F."/>
            <person name="Perotto S."/>
            <person name="Peter M."/>
            <person name="Pfister S."/>
            <person name="Riley R."/>
            <person name="Sitrit Y."/>
            <person name="Stielow J.B."/>
            <person name="Szollosi G."/>
            <person name="Zifcakova L."/>
            <person name="Stursova M."/>
            <person name="Spatafora J.W."/>
            <person name="Tedersoo L."/>
            <person name="Vaario L.M."/>
            <person name="Yamada A."/>
            <person name="Yan M."/>
            <person name="Wang P."/>
            <person name="Xu J."/>
            <person name="Bruns T."/>
            <person name="Baldrian P."/>
            <person name="Vilgalys R."/>
            <person name="Dunand C."/>
            <person name="Henrissat B."/>
            <person name="Grigoriev I.V."/>
            <person name="Hibbett D."/>
            <person name="Nagy L.G."/>
            <person name="Martin F.M."/>
        </authorList>
    </citation>
    <scope>NUCLEOTIDE SEQUENCE</scope>
    <source>
        <strain evidence="1">UP504</strain>
    </source>
</reference>
<accession>A0A9P6E0I1</accession>
<comment type="caution">
    <text evidence="1">The sequence shown here is derived from an EMBL/GenBank/DDBJ whole genome shotgun (WGS) entry which is preliminary data.</text>
</comment>
<dbReference type="AlphaFoldDB" id="A0A9P6E0I1"/>
<evidence type="ECO:0000313" key="1">
    <source>
        <dbReference type="EMBL" id="KAF9517853.1"/>
    </source>
</evidence>
<protein>
    <submittedName>
        <fullName evidence="1">Uncharacterized protein</fullName>
    </submittedName>
</protein>